<feature type="compositionally biased region" description="Basic and acidic residues" evidence="1">
    <location>
        <begin position="203"/>
        <end position="214"/>
    </location>
</feature>
<sequence length="304" mass="34407">MSSRALHPMHVTFPENSDPGEALWLLCWRKAVVTSYRGGFLSISVPGFDINRSSFDQSHAKRVHCISRLLVALDLEVLCLHMGYLMEKEAKNQRAREHDFVLQWGNRKRHRCVKVKSKDHRAAPTSVNQNQSNLTPSKLSSDSLARKRNSSVINTKKDSFSQSPHRGVTRNSDPSANKRKPSQHSPEKEDRFYTTRGSVGADESSKMLSDHKAKNDKGAVVWPKLFLSLSSKEKEEDFMAFKGCKPPQRPKKRAKLIQRSVLLACPGTWLADLSHERYEVREKKASKKKPRGLKAMGSVDSESD</sequence>
<evidence type="ECO:0000313" key="3">
    <source>
        <dbReference type="Proteomes" id="UP001346149"/>
    </source>
</evidence>
<accession>A0AAN7M4V1</accession>
<reference evidence="2 3" key="1">
    <citation type="journal article" date="2023" name="Hortic Res">
        <title>Pangenome of water caltrop reveals structural variations and asymmetric subgenome divergence after allopolyploidization.</title>
        <authorList>
            <person name="Zhang X."/>
            <person name="Chen Y."/>
            <person name="Wang L."/>
            <person name="Yuan Y."/>
            <person name="Fang M."/>
            <person name="Shi L."/>
            <person name="Lu R."/>
            <person name="Comes H.P."/>
            <person name="Ma Y."/>
            <person name="Chen Y."/>
            <person name="Huang G."/>
            <person name="Zhou Y."/>
            <person name="Zheng Z."/>
            <person name="Qiu Y."/>
        </authorList>
    </citation>
    <scope>NUCLEOTIDE SEQUENCE [LARGE SCALE GENOMIC DNA]</scope>
    <source>
        <strain evidence="2">F231</strain>
    </source>
</reference>
<proteinExistence type="predicted"/>
<comment type="caution">
    <text evidence="2">The sequence shown here is derived from an EMBL/GenBank/DDBJ whole genome shotgun (WGS) entry which is preliminary data.</text>
</comment>
<dbReference type="Proteomes" id="UP001346149">
    <property type="component" value="Unassembled WGS sequence"/>
</dbReference>
<feature type="region of interest" description="Disordered" evidence="1">
    <location>
        <begin position="112"/>
        <end position="214"/>
    </location>
</feature>
<dbReference type="AlphaFoldDB" id="A0AAN7M4V1"/>
<dbReference type="InterPro" id="IPR012438">
    <property type="entry name" value="DUF1639"/>
</dbReference>
<dbReference type="Pfam" id="PF07797">
    <property type="entry name" value="DUF1639"/>
    <property type="match status" value="1"/>
</dbReference>
<feature type="compositionally biased region" description="Polar residues" evidence="1">
    <location>
        <begin position="150"/>
        <end position="175"/>
    </location>
</feature>
<evidence type="ECO:0000256" key="1">
    <source>
        <dbReference type="SAM" id="MobiDB-lite"/>
    </source>
</evidence>
<keyword evidence="3" id="KW-1185">Reference proteome</keyword>
<organism evidence="2 3">
    <name type="scientific">Trapa natans</name>
    <name type="common">Water chestnut</name>
    <dbReference type="NCBI Taxonomy" id="22666"/>
    <lineage>
        <taxon>Eukaryota</taxon>
        <taxon>Viridiplantae</taxon>
        <taxon>Streptophyta</taxon>
        <taxon>Embryophyta</taxon>
        <taxon>Tracheophyta</taxon>
        <taxon>Spermatophyta</taxon>
        <taxon>Magnoliopsida</taxon>
        <taxon>eudicotyledons</taxon>
        <taxon>Gunneridae</taxon>
        <taxon>Pentapetalae</taxon>
        <taxon>rosids</taxon>
        <taxon>malvids</taxon>
        <taxon>Myrtales</taxon>
        <taxon>Lythraceae</taxon>
        <taxon>Trapa</taxon>
    </lineage>
</organism>
<evidence type="ECO:0000313" key="2">
    <source>
        <dbReference type="EMBL" id="KAK4789921.1"/>
    </source>
</evidence>
<feature type="region of interest" description="Disordered" evidence="1">
    <location>
        <begin position="281"/>
        <end position="304"/>
    </location>
</feature>
<dbReference type="PANTHER" id="PTHR33130:SF42">
    <property type="entry name" value="O-ACYLTRANSFERASE, PUTATIVE (DUF1639)-RELATED"/>
    <property type="match status" value="1"/>
</dbReference>
<dbReference type="PANTHER" id="PTHR33130">
    <property type="entry name" value="PUTATIVE (DUF1639)-RELATED"/>
    <property type="match status" value="1"/>
</dbReference>
<name>A0AAN7M4V1_TRANT</name>
<gene>
    <name evidence="2" type="ORF">SAY86_017225</name>
</gene>
<feature type="compositionally biased region" description="Polar residues" evidence="1">
    <location>
        <begin position="125"/>
        <end position="143"/>
    </location>
</feature>
<dbReference type="EMBL" id="JAXQNO010000010">
    <property type="protein sequence ID" value="KAK4789921.1"/>
    <property type="molecule type" value="Genomic_DNA"/>
</dbReference>
<protein>
    <submittedName>
        <fullName evidence="2">Uncharacterized protein</fullName>
    </submittedName>
</protein>